<evidence type="ECO:0000256" key="1">
    <source>
        <dbReference type="SAM" id="SignalP"/>
    </source>
</evidence>
<dbReference type="GeneID" id="41541533"/>
<protein>
    <submittedName>
        <fullName evidence="4">Peptidase</fullName>
    </submittedName>
</protein>
<dbReference type="Proteomes" id="UP000302139">
    <property type="component" value="Unassembled WGS sequence"/>
</dbReference>
<dbReference type="OMA" id="GPHNRGY"/>
<keyword evidence="1" id="KW-0732">Signal</keyword>
<dbReference type="Gene3D" id="3.40.710.10">
    <property type="entry name" value="DD-peptidase/beta-lactamase superfamily"/>
    <property type="match status" value="1"/>
</dbReference>
<evidence type="ECO:0000313" key="6">
    <source>
        <dbReference type="Proteomes" id="UP000302139"/>
    </source>
</evidence>
<dbReference type="InterPro" id="IPR050491">
    <property type="entry name" value="AmpC-like"/>
</dbReference>
<reference evidence="3 6" key="2">
    <citation type="submission" date="2019-04" db="EMBL/GenBank/DDBJ databases">
        <title>Draft genome sequences of Streptomyces avermitilis NBRC 14893.</title>
        <authorList>
            <person name="Komaki H."/>
            <person name="Tamura T."/>
            <person name="Hosoyama A."/>
        </authorList>
    </citation>
    <scope>NUCLEOTIDE SEQUENCE [LARGE SCALE GENOMIC DNA]</scope>
    <source>
        <strain evidence="3 6">NBRC 14893</strain>
    </source>
</reference>
<feature type="domain" description="Beta-lactamase-related" evidence="2">
    <location>
        <begin position="55"/>
        <end position="372"/>
    </location>
</feature>
<dbReference type="RefSeq" id="WP_010985880.1">
    <property type="nucleotide sequence ID" value="NZ_BAABTN010000118.1"/>
</dbReference>
<organism evidence="4 5">
    <name type="scientific">Streptomyces avermitilis</name>
    <dbReference type="NCBI Taxonomy" id="33903"/>
    <lineage>
        <taxon>Bacteria</taxon>
        <taxon>Bacillati</taxon>
        <taxon>Actinomycetota</taxon>
        <taxon>Actinomycetes</taxon>
        <taxon>Kitasatosporales</taxon>
        <taxon>Streptomycetaceae</taxon>
        <taxon>Streptomyces</taxon>
    </lineage>
</organism>
<dbReference type="PANTHER" id="PTHR46825">
    <property type="entry name" value="D-ALANYL-D-ALANINE-CARBOXYPEPTIDASE/ENDOPEPTIDASE AMPH"/>
    <property type="match status" value="1"/>
</dbReference>
<dbReference type="EMBL" id="BJHX01000001">
    <property type="protein sequence ID" value="GDY64506.1"/>
    <property type="molecule type" value="Genomic_DNA"/>
</dbReference>
<comment type="caution">
    <text evidence="4">The sequence shown here is derived from an EMBL/GenBank/DDBJ whole genome shotgun (WGS) entry which is preliminary data.</text>
</comment>
<dbReference type="EMBL" id="BJHY01000001">
    <property type="protein sequence ID" value="GDY75321.1"/>
    <property type="molecule type" value="Genomic_DNA"/>
</dbReference>
<proteinExistence type="predicted"/>
<dbReference type="STRING" id="33903.AQJ43_26160"/>
<dbReference type="InterPro" id="IPR012338">
    <property type="entry name" value="Beta-lactam/transpept-like"/>
</dbReference>
<sequence length="388" mass="41057">MNSSTRIALCAALAFAVVTGPAASAFADAGSPAAGTSARATQGAGSLNSTALRQALAGLPDDDATAAVVRVAGQDGTWRGVGGVHDTETGREAIADGRFRAGSVTKVFTAAVVLQLVAEHRVGLDRPVQDYLKGLFPADRPPITVAQLLNHTSGIQPADGAGDSFADQYAHRFDSTTPRQLVASALSKPLEFTPGTQQDYLNINYTVLGLLIEKVTGTSYEHQVQRRILDPLHLRDTYFPGDDIRIRGAHNHGYQATADGLVDVTEWNASAGWAAGNIISSTADLERFTTALFGGKIVPRAQFRHMLEVPAGIPGAVQTMGMSRMVLPDGTVTYGKTGERYGYATGIGAILDDHGRIRRTLVYSVNSTDAKSKNGNARVLPIVQAWMS</sequence>
<feature type="signal peptide" evidence="1">
    <location>
        <begin position="1"/>
        <end position="27"/>
    </location>
</feature>
<name>A0A4D4MT39_STRAX</name>
<evidence type="ECO:0000313" key="5">
    <source>
        <dbReference type="Proteomes" id="UP000299211"/>
    </source>
</evidence>
<dbReference type="AlphaFoldDB" id="A0A4D4MT39"/>
<dbReference type="Proteomes" id="UP000299211">
    <property type="component" value="Unassembled WGS sequence"/>
</dbReference>
<dbReference type="InterPro" id="IPR001466">
    <property type="entry name" value="Beta-lactam-related"/>
</dbReference>
<dbReference type="PANTHER" id="PTHR46825:SF7">
    <property type="entry name" value="D-ALANYL-D-ALANINE CARBOXYPEPTIDASE"/>
    <property type="match status" value="1"/>
</dbReference>
<dbReference type="SUPFAM" id="SSF56601">
    <property type="entry name" value="beta-lactamase/transpeptidase-like"/>
    <property type="match status" value="1"/>
</dbReference>
<evidence type="ECO:0000313" key="3">
    <source>
        <dbReference type="EMBL" id="GDY64506.1"/>
    </source>
</evidence>
<reference evidence="4 5" key="1">
    <citation type="submission" date="2019-04" db="EMBL/GenBank/DDBJ databases">
        <title>Draft genome sequences of Streptomyces avermitilis ATCC 31267.</title>
        <authorList>
            <person name="Komaki H."/>
            <person name="Tamura T."/>
            <person name="Hosoyama A."/>
        </authorList>
    </citation>
    <scope>NUCLEOTIDE SEQUENCE [LARGE SCALE GENOMIC DNA]</scope>
    <source>
        <strain evidence="4 5">ATCC 31267</strain>
    </source>
</reference>
<accession>A0A4D4MT39</accession>
<gene>
    <name evidence="3" type="ORF">SAV14893_038990</name>
    <name evidence="4" type="ORF">SAV31267_048060</name>
</gene>
<evidence type="ECO:0000313" key="4">
    <source>
        <dbReference type="EMBL" id="GDY75321.1"/>
    </source>
</evidence>
<evidence type="ECO:0000259" key="2">
    <source>
        <dbReference type="Pfam" id="PF00144"/>
    </source>
</evidence>
<feature type="chain" id="PRO_5033440605" evidence="1">
    <location>
        <begin position="28"/>
        <end position="388"/>
    </location>
</feature>
<dbReference type="Pfam" id="PF00144">
    <property type="entry name" value="Beta-lactamase"/>
    <property type="match status" value="1"/>
</dbReference>